<protein>
    <submittedName>
        <fullName evidence="1">Uncharacterized protein</fullName>
    </submittedName>
</protein>
<sequence>MEAQLLEQFRAYIVTHHPELILRNQQEYPLSQYIRESMQSILPTLQYLEDQGKPEHEVLDLCMKEMIKKLGPSKADYLREVLKTEFPKEHHALNKVGTLTQNVVDLIRLCDEVFDAYGFSENNKDSNQLWIAIIVVVHDYLIDSGI</sequence>
<proteinExistence type="predicted"/>
<dbReference type="RefSeq" id="WP_143197359.1">
    <property type="nucleotide sequence ID" value="NZ_FSRA01000001.1"/>
</dbReference>
<dbReference type="Proteomes" id="UP000185003">
    <property type="component" value="Unassembled WGS sequence"/>
</dbReference>
<dbReference type="OrthoDB" id="660922at2"/>
<evidence type="ECO:0000313" key="2">
    <source>
        <dbReference type="Proteomes" id="UP000185003"/>
    </source>
</evidence>
<dbReference type="InterPro" id="IPR036297">
    <property type="entry name" value="PG0816-like_sf"/>
</dbReference>
<accession>A0A1N6E4D6</accession>
<dbReference type="STRING" id="536979.SAMN04488055_1294"/>
<dbReference type="AlphaFoldDB" id="A0A1N6E4D6"/>
<dbReference type="SUPFAM" id="SSF140753">
    <property type="entry name" value="PG0816-like"/>
    <property type="match status" value="1"/>
</dbReference>
<evidence type="ECO:0000313" key="1">
    <source>
        <dbReference type="EMBL" id="SIN77882.1"/>
    </source>
</evidence>
<dbReference type="EMBL" id="FSRA01000001">
    <property type="protein sequence ID" value="SIN77882.1"/>
    <property type="molecule type" value="Genomic_DNA"/>
</dbReference>
<keyword evidence="2" id="KW-1185">Reference proteome</keyword>
<organism evidence="1 2">
    <name type="scientific">Chitinophaga niabensis</name>
    <dbReference type="NCBI Taxonomy" id="536979"/>
    <lineage>
        <taxon>Bacteria</taxon>
        <taxon>Pseudomonadati</taxon>
        <taxon>Bacteroidota</taxon>
        <taxon>Chitinophagia</taxon>
        <taxon>Chitinophagales</taxon>
        <taxon>Chitinophagaceae</taxon>
        <taxon>Chitinophaga</taxon>
    </lineage>
</organism>
<reference evidence="1 2" key="1">
    <citation type="submission" date="2016-11" db="EMBL/GenBank/DDBJ databases">
        <authorList>
            <person name="Jaros S."/>
            <person name="Januszkiewicz K."/>
            <person name="Wedrychowicz H."/>
        </authorList>
    </citation>
    <scope>NUCLEOTIDE SEQUENCE [LARGE SCALE GENOMIC DNA]</scope>
    <source>
        <strain evidence="1 2">DSM 24787</strain>
    </source>
</reference>
<gene>
    <name evidence="1" type="ORF">SAMN04488055_1294</name>
</gene>
<name>A0A1N6E4D6_9BACT</name>